<dbReference type="RefSeq" id="WP_112882174.1">
    <property type="nucleotide sequence ID" value="NZ_QLUW01000002.1"/>
</dbReference>
<proteinExistence type="predicted"/>
<gene>
    <name evidence="2" type="ORF">DL346_11000</name>
</gene>
<evidence type="ECO:0000313" key="2">
    <source>
        <dbReference type="EMBL" id="RAP75949.1"/>
    </source>
</evidence>
<protein>
    <submittedName>
        <fullName evidence="2">Uncharacterized protein</fullName>
    </submittedName>
</protein>
<reference evidence="2 3" key="1">
    <citation type="submission" date="2018-06" db="EMBL/GenBank/DDBJ databases">
        <title>Paenibacillus montanisoli sp. nov., isolated from mountain area soil.</title>
        <authorList>
            <person name="Wu M."/>
        </authorList>
    </citation>
    <scope>NUCLEOTIDE SEQUENCE [LARGE SCALE GENOMIC DNA]</scope>
    <source>
        <strain evidence="2 3">RA17</strain>
    </source>
</reference>
<feature type="transmembrane region" description="Helical" evidence="1">
    <location>
        <begin position="60"/>
        <end position="78"/>
    </location>
</feature>
<evidence type="ECO:0000313" key="3">
    <source>
        <dbReference type="Proteomes" id="UP000249260"/>
    </source>
</evidence>
<keyword evidence="1" id="KW-1133">Transmembrane helix</keyword>
<dbReference type="Proteomes" id="UP000249260">
    <property type="component" value="Unassembled WGS sequence"/>
</dbReference>
<sequence>MDTVLGIGIIILGITGVYAALFKYSKKTHRSMKLTTSNPSLLATILASILQSLPWWVSRVFFLLVSLMAIMIGAMTLVTM</sequence>
<organism evidence="2 3">
    <name type="scientific">Paenibacillus montanisoli</name>
    <dbReference type="NCBI Taxonomy" id="2081970"/>
    <lineage>
        <taxon>Bacteria</taxon>
        <taxon>Bacillati</taxon>
        <taxon>Bacillota</taxon>
        <taxon>Bacilli</taxon>
        <taxon>Bacillales</taxon>
        <taxon>Paenibacillaceae</taxon>
        <taxon>Paenibacillus</taxon>
    </lineage>
</organism>
<keyword evidence="3" id="KW-1185">Reference proteome</keyword>
<dbReference type="EMBL" id="QLUW01000002">
    <property type="protein sequence ID" value="RAP75949.1"/>
    <property type="molecule type" value="Genomic_DNA"/>
</dbReference>
<name>A0A328TZS9_9BACL</name>
<accession>A0A328TZS9</accession>
<dbReference type="AlphaFoldDB" id="A0A328TZS9"/>
<evidence type="ECO:0000256" key="1">
    <source>
        <dbReference type="SAM" id="Phobius"/>
    </source>
</evidence>
<comment type="caution">
    <text evidence="2">The sequence shown here is derived from an EMBL/GenBank/DDBJ whole genome shotgun (WGS) entry which is preliminary data.</text>
</comment>
<keyword evidence="1" id="KW-0472">Membrane</keyword>
<keyword evidence="1" id="KW-0812">Transmembrane</keyword>
<feature type="transmembrane region" description="Helical" evidence="1">
    <location>
        <begin position="6"/>
        <end position="24"/>
    </location>
</feature>